<protein>
    <recommendedName>
        <fullName evidence="3">Sulfotransferase family protein</fullName>
    </recommendedName>
</protein>
<sequence length="238" mass="29004">MIIFNKEVNKENSACFLHIPKTGGKTLWNLLSKQQDDIFVWHNRFFKELQKPISFFTMLRDPVDRVISYYYYLRRYERSSLYYKVKDMSLQEFVDYVQNEEIENKPYKKKDMRNIRYRNVNLATRYISGGDPEDLEKAKKNINNHFSFVGFTDMYVESLFFLKKIFDWEFSSIPKKNQTKNRPKLDEIPKEIIKSIEHVNQHDIELYKWAKKNFIKKIESIDTDTERELNEWINQFKN</sequence>
<dbReference type="PANTHER" id="PTHR32301:SF6">
    <property type="entry name" value="GOLVESIN-RELATED"/>
    <property type="match status" value="1"/>
</dbReference>
<reference evidence="1 2" key="1">
    <citation type="submission" date="2021-01" db="EMBL/GenBank/DDBJ databases">
        <title>Genomic Encyclopedia of Type Strains, Phase IV (KMG-IV): sequencing the most valuable type-strain genomes for metagenomic binning, comparative biology and taxonomic classification.</title>
        <authorList>
            <person name="Goeker M."/>
        </authorList>
    </citation>
    <scope>NUCLEOTIDE SEQUENCE [LARGE SCALE GENOMIC DNA]</scope>
    <source>
        <strain evidence="1 2">DSM 23711</strain>
    </source>
</reference>
<dbReference type="Gene3D" id="3.40.50.300">
    <property type="entry name" value="P-loop containing nucleotide triphosphate hydrolases"/>
    <property type="match status" value="1"/>
</dbReference>
<evidence type="ECO:0008006" key="3">
    <source>
        <dbReference type="Google" id="ProtNLM"/>
    </source>
</evidence>
<dbReference type="Proteomes" id="UP001296943">
    <property type="component" value="Unassembled WGS sequence"/>
</dbReference>
<comment type="caution">
    <text evidence="1">The sequence shown here is derived from an EMBL/GenBank/DDBJ whole genome shotgun (WGS) entry which is preliminary data.</text>
</comment>
<dbReference type="Pfam" id="PF03567">
    <property type="entry name" value="Sulfotransfer_2"/>
    <property type="match status" value="1"/>
</dbReference>
<gene>
    <name evidence="1" type="ORF">JOC48_004267</name>
</gene>
<evidence type="ECO:0000313" key="1">
    <source>
        <dbReference type="EMBL" id="MBM7573681.1"/>
    </source>
</evidence>
<dbReference type="PANTHER" id="PTHR32301">
    <property type="entry name" value="COUNTIN RECEPTOR CNR3-RELATED"/>
    <property type="match status" value="1"/>
</dbReference>
<proteinExistence type="predicted"/>
<dbReference type="RefSeq" id="WP_204502314.1">
    <property type="nucleotide sequence ID" value="NZ_JAFBDR010000043.1"/>
</dbReference>
<dbReference type="InterPro" id="IPR053259">
    <property type="entry name" value="Golvesin-related_Golgi"/>
</dbReference>
<dbReference type="InterPro" id="IPR005331">
    <property type="entry name" value="Sulfotransferase"/>
</dbReference>
<name>A0ABS2N6B4_9BACI</name>
<evidence type="ECO:0000313" key="2">
    <source>
        <dbReference type="Proteomes" id="UP001296943"/>
    </source>
</evidence>
<dbReference type="InterPro" id="IPR027417">
    <property type="entry name" value="P-loop_NTPase"/>
</dbReference>
<dbReference type="SUPFAM" id="SSF52540">
    <property type="entry name" value="P-loop containing nucleoside triphosphate hydrolases"/>
    <property type="match status" value="1"/>
</dbReference>
<organism evidence="1 2">
    <name type="scientific">Aquibacillus albus</name>
    <dbReference type="NCBI Taxonomy" id="1168171"/>
    <lineage>
        <taxon>Bacteria</taxon>
        <taxon>Bacillati</taxon>
        <taxon>Bacillota</taxon>
        <taxon>Bacilli</taxon>
        <taxon>Bacillales</taxon>
        <taxon>Bacillaceae</taxon>
        <taxon>Aquibacillus</taxon>
    </lineage>
</organism>
<dbReference type="EMBL" id="JAFBDR010000043">
    <property type="protein sequence ID" value="MBM7573681.1"/>
    <property type="molecule type" value="Genomic_DNA"/>
</dbReference>
<accession>A0ABS2N6B4</accession>
<keyword evidence="2" id="KW-1185">Reference proteome</keyword>